<evidence type="ECO:0000256" key="1">
    <source>
        <dbReference type="SAM" id="MobiDB-lite"/>
    </source>
</evidence>
<keyword evidence="3" id="KW-1185">Reference proteome</keyword>
<gene>
    <name evidence="2" type="ORF">NHX12_031597</name>
</gene>
<name>A0A9Q0E9X4_9TELE</name>
<comment type="caution">
    <text evidence="2">The sequence shown here is derived from an EMBL/GenBank/DDBJ whole genome shotgun (WGS) entry which is preliminary data.</text>
</comment>
<feature type="compositionally biased region" description="Basic residues" evidence="1">
    <location>
        <begin position="1"/>
        <end position="10"/>
    </location>
</feature>
<dbReference type="EMBL" id="JANIIK010000047">
    <property type="protein sequence ID" value="KAJ3600617.1"/>
    <property type="molecule type" value="Genomic_DNA"/>
</dbReference>
<proteinExistence type="predicted"/>
<evidence type="ECO:0000313" key="3">
    <source>
        <dbReference type="Proteomes" id="UP001148018"/>
    </source>
</evidence>
<evidence type="ECO:0000313" key="2">
    <source>
        <dbReference type="EMBL" id="KAJ3600617.1"/>
    </source>
</evidence>
<accession>A0A9Q0E9X4</accession>
<feature type="non-terminal residue" evidence="2">
    <location>
        <position position="1"/>
    </location>
</feature>
<dbReference type="Proteomes" id="UP001148018">
    <property type="component" value="Unassembled WGS sequence"/>
</dbReference>
<reference evidence="2" key="1">
    <citation type="submission" date="2022-07" db="EMBL/GenBank/DDBJ databases">
        <title>Chromosome-level genome of Muraenolepis orangiensis.</title>
        <authorList>
            <person name="Kim J."/>
        </authorList>
    </citation>
    <scope>NUCLEOTIDE SEQUENCE</scope>
    <source>
        <strain evidence="2">KU_S4_2022</strain>
        <tissue evidence="2">Muscle</tissue>
    </source>
</reference>
<protein>
    <submittedName>
        <fullName evidence="2">Uncharacterized protein</fullName>
    </submittedName>
</protein>
<dbReference type="AlphaFoldDB" id="A0A9Q0E9X4"/>
<feature type="region of interest" description="Disordered" evidence="1">
    <location>
        <begin position="1"/>
        <end position="42"/>
    </location>
</feature>
<sequence length="56" mass="6116">LQHKRIRGGNKQRNLQLISPSLRGNRDDNSGGPVAHHSGKWDQLSAIMARSSGGVR</sequence>
<organism evidence="2 3">
    <name type="scientific">Muraenolepis orangiensis</name>
    <name type="common">Patagonian moray cod</name>
    <dbReference type="NCBI Taxonomy" id="630683"/>
    <lineage>
        <taxon>Eukaryota</taxon>
        <taxon>Metazoa</taxon>
        <taxon>Chordata</taxon>
        <taxon>Craniata</taxon>
        <taxon>Vertebrata</taxon>
        <taxon>Euteleostomi</taxon>
        <taxon>Actinopterygii</taxon>
        <taxon>Neopterygii</taxon>
        <taxon>Teleostei</taxon>
        <taxon>Neoteleostei</taxon>
        <taxon>Acanthomorphata</taxon>
        <taxon>Zeiogadaria</taxon>
        <taxon>Gadariae</taxon>
        <taxon>Gadiformes</taxon>
        <taxon>Muraenolepidoidei</taxon>
        <taxon>Muraenolepididae</taxon>
        <taxon>Muraenolepis</taxon>
    </lineage>
</organism>
<feature type="non-terminal residue" evidence="2">
    <location>
        <position position="56"/>
    </location>
</feature>